<organism evidence="1">
    <name type="scientific">Peptoniphilus gorbachii</name>
    <dbReference type="NCBI Taxonomy" id="411567"/>
    <lineage>
        <taxon>Bacteria</taxon>
        <taxon>Bacillati</taxon>
        <taxon>Bacillota</taxon>
        <taxon>Tissierellia</taxon>
        <taxon>Tissierellales</taxon>
        <taxon>Peptoniphilaceae</taxon>
        <taxon>Peptoniphilus</taxon>
    </lineage>
</organism>
<evidence type="ECO:0008006" key="2">
    <source>
        <dbReference type="Google" id="ProtNLM"/>
    </source>
</evidence>
<dbReference type="InterPro" id="IPR011322">
    <property type="entry name" value="N-reg_PII-like_a/b"/>
</dbReference>
<sequence>MNTKMMIAIVQEKYTDAIIDRFLDEDIYVTRLSSTGGFFKSGNTTLLLGCEEDELDKIYSIFKELTEPEDIHIDEGDFKVSGATIFVVDLEESKRI</sequence>
<dbReference type="InterPro" id="IPR015867">
    <property type="entry name" value="N-reg_PII/ATP_PRibTrfase_C"/>
</dbReference>
<dbReference type="InterPro" id="IPR010375">
    <property type="entry name" value="CdAMP_rec"/>
</dbReference>
<accession>A0A6N3DBT0</accession>
<proteinExistence type="predicted"/>
<dbReference type="PANTHER" id="PTHR38456">
    <property type="entry name" value="CYCLIC DI-AMP RECEPTOR A"/>
    <property type="match status" value="1"/>
</dbReference>
<dbReference type="RefSeq" id="WP_156702763.1">
    <property type="nucleotide sequence ID" value="NZ_CACRUP010000024.1"/>
</dbReference>
<protein>
    <recommendedName>
        <fullName evidence="2">Transcriptional regulator</fullName>
    </recommendedName>
</protein>
<dbReference type="Gene3D" id="3.30.70.120">
    <property type="match status" value="1"/>
</dbReference>
<reference evidence="1" key="1">
    <citation type="submission" date="2019-11" db="EMBL/GenBank/DDBJ databases">
        <authorList>
            <person name="Feng L."/>
        </authorList>
    </citation>
    <scope>NUCLEOTIDE SEQUENCE</scope>
    <source>
        <strain evidence="1">PgorbachiiLFYP46</strain>
    </source>
</reference>
<dbReference type="PANTHER" id="PTHR38456:SF1">
    <property type="entry name" value="CYCLIC DI-AMP RECEPTOR A"/>
    <property type="match status" value="1"/>
</dbReference>
<evidence type="ECO:0000313" key="1">
    <source>
        <dbReference type="EMBL" id="VYU25304.1"/>
    </source>
</evidence>
<dbReference type="AlphaFoldDB" id="A0A6N3DBT0"/>
<dbReference type="SUPFAM" id="SSF54913">
    <property type="entry name" value="GlnB-like"/>
    <property type="match status" value="1"/>
</dbReference>
<gene>
    <name evidence="1" type="ORF">PGLFYP46_00644</name>
</gene>
<dbReference type="EMBL" id="CACRUP010000024">
    <property type="protein sequence ID" value="VYU25304.1"/>
    <property type="molecule type" value="Genomic_DNA"/>
</dbReference>
<dbReference type="Pfam" id="PF06153">
    <property type="entry name" value="CdAMP_rec"/>
    <property type="match status" value="1"/>
</dbReference>
<name>A0A6N3DBT0_9FIRM</name>